<feature type="domain" description="DUF5659" evidence="1">
    <location>
        <begin position="5"/>
        <end position="55"/>
    </location>
</feature>
<accession>A0ABT4BWQ9</accession>
<evidence type="ECO:0000259" key="1">
    <source>
        <dbReference type="Pfam" id="PF18903"/>
    </source>
</evidence>
<protein>
    <submittedName>
        <fullName evidence="2">DUF5659 domain-containing protein</fullName>
    </submittedName>
</protein>
<dbReference type="RefSeq" id="WP_268058535.1">
    <property type="nucleotide sequence ID" value="NZ_JAPOHA010000008.1"/>
</dbReference>
<keyword evidence="3" id="KW-1185">Reference proteome</keyword>
<name>A0ABT4BWQ9_9FIRM</name>
<dbReference type="Pfam" id="PF18903">
    <property type="entry name" value="DUF5659"/>
    <property type="match status" value="1"/>
</dbReference>
<sequence>MKDDTIVILQERMAGWLMFNRFNKLSEKVDLKDNNRKIYVFKNSPELRTAMAKYQEYKNIIM</sequence>
<dbReference type="InterPro" id="IPR043718">
    <property type="entry name" value="DUF5659"/>
</dbReference>
<comment type="caution">
    <text evidence="2">The sequence shown here is derived from an EMBL/GenBank/DDBJ whole genome shotgun (WGS) entry which is preliminary data.</text>
</comment>
<dbReference type="Proteomes" id="UP001082703">
    <property type="component" value="Unassembled WGS sequence"/>
</dbReference>
<evidence type="ECO:0000313" key="2">
    <source>
        <dbReference type="EMBL" id="MCY1714488.1"/>
    </source>
</evidence>
<dbReference type="EMBL" id="JAPOHA010000008">
    <property type="protein sequence ID" value="MCY1714488.1"/>
    <property type="molecule type" value="Genomic_DNA"/>
</dbReference>
<proteinExistence type="predicted"/>
<reference evidence="2 3" key="1">
    <citation type="submission" date="2022-11" db="EMBL/GenBank/DDBJ databases">
        <authorList>
            <person name="Caiyu Z."/>
        </authorList>
    </citation>
    <scope>NUCLEOTIDE SEQUENCE [LARGE SCALE GENOMIC DNA]</scope>
    <source>
        <strain evidence="2 3">YR-4</strain>
    </source>
</reference>
<evidence type="ECO:0000313" key="3">
    <source>
        <dbReference type="Proteomes" id="UP001082703"/>
    </source>
</evidence>
<organism evidence="2 3">
    <name type="scientific">Caproiciproducens galactitolivorans</name>
    <dbReference type="NCBI Taxonomy" id="642589"/>
    <lineage>
        <taxon>Bacteria</taxon>
        <taxon>Bacillati</taxon>
        <taxon>Bacillota</taxon>
        <taxon>Clostridia</taxon>
        <taxon>Eubacteriales</taxon>
        <taxon>Acutalibacteraceae</taxon>
        <taxon>Caproiciproducens</taxon>
    </lineage>
</organism>
<gene>
    <name evidence="2" type="ORF">OUY18_09495</name>
</gene>